<keyword evidence="1" id="KW-0812">Transmembrane</keyword>
<keyword evidence="1" id="KW-1133">Transmembrane helix</keyword>
<comment type="caution">
    <text evidence="2">The sequence shown here is derived from an EMBL/GenBank/DDBJ whole genome shotgun (WGS) entry which is preliminary data.</text>
</comment>
<organism evidence="2 3">
    <name type="scientific">Methylocucumis oryzae</name>
    <dbReference type="NCBI Taxonomy" id="1632867"/>
    <lineage>
        <taxon>Bacteria</taxon>
        <taxon>Pseudomonadati</taxon>
        <taxon>Pseudomonadota</taxon>
        <taxon>Gammaproteobacteria</taxon>
        <taxon>Methylococcales</taxon>
        <taxon>Methylococcaceae</taxon>
        <taxon>Methylocucumis</taxon>
    </lineage>
</organism>
<reference evidence="3" key="1">
    <citation type="submission" date="2015-03" db="EMBL/GenBank/DDBJ databases">
        <title>Draft genome sequence of a novel methanotroph (Sn10-6) isolated from flooded ricefield rhizosphere in India.</title>
        <authorList>
            <person name="Pandit P.S."/>
            <person name="Pore S.D."/>
            <person name="Arora P."/>
            <person name="Kapse N.G."/>
            <person name="Dhakephalkar P.K."/>
            <person name="Rahalkar M.C."/>
        </authorList>
    </citation>
    <scope>NUCLEOTIDE SEQUENCE [LARGE SCALE GENOMIC DNA]</scope>
    <source>
        <strain evidence="3">Sn10-6</strain>
    </source>
</reference>
<dbReference type="AlphaFoldDB" id="A0A0F3IGE5"/>
<name>A0A0F3IGE5_9GAMM</name>
<protein>
    <submittedName>
        <fullName evidence="2">Uncharacterized protein</fullName>
    </submittedName>
</protein>
<evidence type="ECO:0000313" key="3">
    <source>
        <dbReference type="Proteomes" id="UP000033684"/>
    </source>
</evidence>
<keyword evidence="3" id="KW-1185">Reference proteome</keyword>
<keyword evidence="1" id="KW-0472">Membrane</keyword>
<dbReference type="EMBL" id="LAJX01000168">
    <property type="protein sequence ID" value="KJV05826.1"/>
    <property type="molecule type" value="Genomic_DNA"/>
</dbReference>
<sequence>MLAGWLAHAESSPIKEEITETAINPQLSQMAGKINLVSSSLFDFSNKTDNGVSARSVPLPAAILLFGPAMVCLMGLRTKRK</sequence>
<proteinExistence type="predicted"/>
<accession>A0A0F3IGE5</accession>
<gene>
    <name evidence="2" type="ORF">VZ94_15320</name>
</gene>
<evidence type="ECO:0000313" key="2">
    <source>
        <dbReference type="EMBL" id="KJV05826.1"/>
    </source>
</evidence>
<dbReference type="Proteomes" id="UP000033684">
    <property type="component" value="Unassembled WGS sequence"/>
</dbReference>
<evidence type="ECO:0000256" key="1">
    <source>
        <dbReference type="SAM" id="Phobius"/>
    </source>
</evidence>
<feature type="transmembrane region" description="Helical" evidence="1">
    <location>
        <begin position="57"/>
        <end position="76"/>
    </location>
</feature>
<reference evidence="2 3" key="2">
    <citation type="journal article" date="2016" name="Microb. Ecol.">
        <title>Genome Characteristics of a Novel Type I Methanotroph (Sn10-6) Isolated from a Flooded Indian Rice Field.</title>
        <authorList>
            <person name="Rahalkar M.C."/>
            <person name="Pandit P.S."/>
            <person name="Dhakephalkar P.K."/>
            <person name="Pore S."/>
            <person name="Arora P."/>
            <person name="Kapse N."/>
        </authorList>
    </citation>
    <scope>NUCLEOTIDE SEQUENCE [LARGE SCALE GENOMIC DNA]</scope>
    <source>
        <strain evidence="2 3">Sn10-6</strain>
    </source>
</reference>
<dbReference type="RefSeq" id="WP_045779896.1">
    <property type="nucleotide sequence ID" value="NZ_LAJX01000168.1"/>
</dbReference>